<evidence type="ECO:0000313" key="1">
    <source>
        <dbReference type="EMBL" id="TQS21123.1"/>
    </source>
</evidence>
<evidence type="ECO:0000313" key="2">
    <source>
        <dbReference type="Proteomes" id="UP000316541"/>
    </source>
</evidence>
<name>A0A544YWI3_9ACTN</name>
<protein>
    <submittedName>
        <fullName evidence="1">Uncharacterized protein</fullName>
    </submittedName>
</protein>
<sequence length="117" mass="12721">MPTPHQDSEALIPRPPLTTAALRAAVAQIAPAYLNQFVDHLDQATEQAARQSTVAPLQNFIQQWGEFVAIHRRPALAARLRALETEVAAATDRTKLDTALAEINEITTSARQEAVGD</sequence>
<dbReference type="AlphaFoldDB" id="A0A544YWI3"/>
<dbReference type="EMBL" id="VIRM01000013">
    <property type="protein sequence ID" value="TQS21123.1"/>
    <property type="molecule type" value="Genomic_DNA"/>
</dbReference>
<dbReference type="RefSeq" id="WP_142619171.1">
    <property type="nucleotide sequence ID" value="NZ_VIRM01000013.1"/>
</dbReference>
<reference evidence="1 2" key="1">
    <citation type="submission" date="2019-07" db="EMBL/GenBank/DDBJ databases">
        <title>Microbispora hainanensis DSM 45428.</title>
        <authorList>
            <person name="Thawai C."/>
        </authorList>
    </citation>
    <scope>NUCLEOTIDE SEQUENCE [LARGE SCALE GENOMIC DNA]</scope>
    <source>
        <strain evidence="1 2">DSM 45428</strain>
    </source>
</reference>
<comment type="caution">
    <text evidence="1">The sequence shown here is derived from an EMBL/GenBank/DDBJ whole genome shotgun (WGS) entry which is preliminary data.</text>
</comment>
<organism evidence="1 2">
    <name type="scientific">Microbispora hainanensis</name>
    <dbReference type="NCBI Taxonomy" id="568844"/>
    <lineage>
        <taxon>Bacteria</taxon>
        <taxon>Bacillati</taxon>
        <taxon>Actinomycetota</taxon>
        <taxon>Actinomycetes</taxon>
        <taxon>Streptosporangiales</taxon>
        <taxon>Streptosporangiaceae</taxon>
        <taxon>Microbispora</taxon>
    </lineage>
</organism>
<accession>A0A544YWI3</accession>
<gene>
    <name evidence="1" type="ORF">FLX08_13515</name>
</gene>
<dbReference type="Proteomes" id="UP000316541">
    <property type="component" value="Unassembled WGS sequence"/>
</dbReference>
<proteinExistence type="predicted"/>